<dbReference type="AlphaFoldDB" id="A0A0A7EJC4"/>
<evidence type="ECO:0000256" key="2">
    <source>
        <dbReference type="SAM" id="SignalP"/>
    </source>
</evidence>
<dbReference type="InterPro" id="IPR008979">
    <property type="entry name" value="Galactose-bd-like_sf"/>
</dbReference>
<comment type="similarity">
    <text evidence="1">Belongs to the CIA30 family.</text>
</comment>
<dbReference type="PANTHER" id="PTHR13194">
    <property type="entry name" value="COMPLEX I INTERMEDIATE-ASSOCIATED PROTEIN 30"/>
    <property type="match status" value="1"/>
</dbReference>
<dbReference type="InterPro" id="IPR039131">
    <property type="entry name" value="NDUFAF1"/>
</dbReference>
<reference evidence="4 5" key="1">
    <citation type="submission" date="2014-11" db="EMBL/GenBank/DDBJ databases">
        <title>Complete Genome Sequence of Pseudoalteromonas sp. Strain OCN003 Isolated from Kaneohe Bay, Oahu, Hawaii.</title>
        <authorList>
            <person name="Beurmann S."/>
            <person name="Videau P."/>
            <person name="Ushijima B."/>
            <person name="Smith A.M."/>
            <person name="Aeby G.S."/>
            <person name="Callahan S.M."/>
            <person name="Belcaid M."/>
        </authorList>
    </citation>
    <scope>NUCLEOTIDE SEQUENCE [LARGE SCALE GENOMIC DNA]</scope>
    <source>
        <strain evidence="4 5">OCN003</strain>
    </source>
</reference>
<dbReference type="Pfam" id="PF08547">
    <property type="entry name" value="CIA30"/>
    <property type="match status" value="1"/>
</dbReference>
<evidence type="ECO:0000313" key="4">
    <source>
        <dbReference type="EMBL" id="AIY66618.1"/>
    </source>
</evidence>
<dbReference type="Proteomes" id="UP000030341">
    <property type="component" value="Chromosome 2"/>
</dbReference>
<dbReference type="OrthoDB" id="442188at2"/>
<dbReference type="HOGENOM" id="CLU_059028_5_0_6"/>
<feature type="chain" id="PRO_5002027051" description="NADH:ubiquinone oxidoreductase intermediate-associated protein 30 domain-containing protein" evidence="2">
    <location>
        <begin position="19"/>
        <end position="176"/>
    </location>
</feature>
<gene>
    <name evidence="4" type="ORF">OM33_15865</name>
</gene>
<dbReference type="KEGG" id="pseo:OM33_15865"/>
<proteinExistence type="inferred from homology"/>
<protein>
    <recommendedName>
        <fullName evidence="3">NADH:ubiquinone oxidoreductase intermediate-associated protein 30 domain-containing protein</fullName>
    </recommendedName>
</protein>
<keyword evidence="5" id="KW-1185">Reference proteome</keyword>
<feature type="signal peptide" evidence="2">
    <location>
        <begin position="1"/>
        <end position="18"/>
    </location>
</feature>
<dbReference type="PANTHER" id="PTHR13194:SF19">
    <property type="entry name" value="NAD(P)-BINDING ROSSMANN-FOLD SUPERFAMILY PROTEIN"/>
    <property type="match status" value="1"/>
</dbReference>
<accession>A0A0A7EJC4</accession>
<dbReference type="InterPro" id="IPR013857">
    <property type="entry name" value="NADH-UbQ_OxRdtase-assoc_prot30"/>
</dbReference>
<dbReference type="EMBL" id="CP009889">
    <property type="protein sequence ID" value="AIY66618.1"/>
    <property type="molecule type" value="Genomic_DNA"/>
</dbReference>
<evidence type="ECO:0000256" key="1">
    <source>
        <dbReference type="ARBA" id="ARBA00007884"/>
    </source>
</evidence>
<dbReference type="STRING" id="1348114.OM33_15865"/>
<evidence type="ECO:0000259" key="3">
    <source>
        <dbReference type="Pfam" id="PF08547"/>
    </source>
</evidence>
<dbReference type="eggNOG" id="COG0702">
    <property type="taxonomic scope" value="Bacteria"/>
</dbReference>
<sequence length="176" mass="19468">MKSSLATGLLLIAANANANINLNQLEWMVINDSVMGGVSNSRVIVGDNNLTFTGDVSLANNGGFASFRAPISFENTGTDTLSFKVVGDGKQYQLRLRVDGYLDGPAFVYHFNTEAGKEHTFNLSEQDFVLMFRGRQFASDYQLRFDDVRSIGFMISNKQAGDFTLFLQQITLSQKI</sequence>
<name>A0A0A7EJC4_9GAMM</name>
<dbReference type="SUPFAM" id="SSF49785">
    <property type="entry name" value="Galactose-binding domain-like"/>
    <property type="match status" value="1"/>
</dbReference>
<organism evidence="4 5">
    <name type="scientific">Pseudoalteromonas piratica</name>
    <dbReference type="NCBI Taxonomy" id="1348114"/>
    <lineage>
        <taxon>Bacteria</taxon>
        <taxon>Pseudomonadati</taxon>
        <taxon>Pseudomonadota</taxon>
        <taxon>Gammaproteobacteria</taxon>
        <taxon>Alteromonadales</taxon>
        <taxon>Pseudoalteromonadaceae</taxon>
        <taxon>Pseudoalteromonas</taxon>
    </lineage>
</organism>
<evidence type="ECO:0000313" key="5">
    <source>
        <dbReference type="Proteomes" id="UP000030341"/>
    </source>
</evidence>
<dbReference type="RefSeq" id="WP_040134987.1">
    <property type="nucleotide sequence ID" value="NZ_CP009889.1"/>
</dbReference>
<feature type="domain" description="NADH:ubiquinone oxidoreductase intermediate-associated protein 30" evidence="3">
    <location>
        <begin position="25"/>
        <end position="165"/>
    </location>
</feature>
<keyword evidence="2" id="KW-0732">Signal</keyword>